<gene>
    <name evidence="4" type="ORF">Y5S_00607</name>
</gene>
<name>A0A095UUE7_9GAMM</name>
<keyword evidence="5" id="KW-1185">Reference proteome</keyword>
<sequence length="478" mass="50163">MSMVTSNRLLPLLAGSVVLMAALVAVKSCSPSDEQPQLLEAVPQAPKPDADTPADTIKTLTANVSAMTSELNALRRDNTALKQENRDLIEDRKQIENNVLSRVQTALEAKRTDAAPSETTSAIAALTARVDSLANRFGAPSTQRTSTGSDIPVGLGLDGVRTSATEAESLVWVNPLELAPSPDADKETLLNSFTRGSRNALDSAGPEVKSLVAKGSEALNTALPVYTVPRNATLIGSTGMTALVGRVPIQGQVRDPMPFKVITGKENLAANGLRIPGIEGMIWSGTAVGDWTLSCVTGKLESVTFVFEDGTIQTISSDEKSSGGNQRGGSSGSSDRPLGWISDARGIPCITGERKTNAPAFLTQRIGVMALEAAGEAAAQAETTTLINDSGSATSVVSGETGKYLLGKTLSGGSDEVAQWLRERQAQSFDAVFVPAGVELAIHVDHELPIDFHSNGRKLHHETNPFQQATIITGSGLD</sequence>
<feature type="signal peptide" evidence="3">
    <location>
        <begin position="1"/>
        <end position="21"/>
    </location>
</feature>
<dbReference type="RefSeq" id="WP_035230304.1">
    <property type="nucleotide sequence ID" value="NZ_ARXV01000002.1"/>
</dbReference>
<dbReference type="PATRIC" id="fig|1177154.3.peg.615"/>
<keyword evidence="3" id="KW-0732">Signal</keyword>
<dbReference type="EMBL" id="ARXV01000002">
    <property type="protein sequence ID" value="KGD66135.1"/>
    <property type="molecule type" value="Genomic_DNA"/>
</dbReference>
<dbReference type="NCBIfam" id="TIGR03752">
    <property type="entry name" value="conj_TIGR03752"/>
    <property type="match status" value="1"/>
</dbReference>
<feature type="coiled-coil region" evidence="1">
    <location>
        <begin position="57"/>
        <end position="98"/>
    </location>
</feature>
<dbReference type="Proteomes" id="UP000029444">
    <property type="component" value="Unassembled WGS sequence"/>
</dbReference>
<comment type="caution">
    <text evidence="4">The sequence shown here is derived from an EMBL/GenBank/DDBJ whole genome shotgun (WGS) entry which is preliminary data.</text>
</comment>
<protein>
    <submittedName>
        <fullName evidence="4">Integrating conjugative element protein</fullName>
    </submittedName>
</protein>
<organism evidence="4 5">
    <name type="scientific">Alcanivorax nanhaiticus</name>
    <dbReference type="NCBI Taxonomy" id="1177154"/>
    <lineage>
        <taxon>Bacteria</taxon>
        <taxon>Pseudomonadati</taxon>
        <taxon>Pseudomonadota</taxon>
        <taxon>Gammaproteobacteria</taxon>
        <taxon>Oceanospirillales</taxon>
        <taxon>Alcanivoracaceae</taxon>
        <taxon>Alcanivorax</taxon>
    </lineage>
</organism>
<keyword evidence="1" id="KW-0175">Coiled coil</keyword>
<proteinExistence type="predicted"/>
<evidence type="ECO:0000313" key="4">
    <source>
        <dbReference type="EMBL" id="KGD66135.1"/>
    </source>
</evidence>
<accession>A0A095UUE7</accession>
<feature type="chain" id="PRO_5001912169" evidence="3">
    <location>
        <begin position="22"/>
        <end position="478"/>
    </location>
</feature>
<reference evidence="4 5" key="1">
    <citation type="submission" date="2012-09" db="EMBL/GenBank/DDBJ databases">
        <title>Genome Sequence of alkane-degrading Bacterium Alcanivorax sp. 19-m-6.</title>
        <authorList>
            <person name="Lai Q."/>
            <person name="Shao Z."/>
        </authorList>
    </citation>
    <scope>NUCLEOTIDE SEQUENCE [LARGE SCALE GENOMIC DNA]</scope>
    <source>
        <strain evidence="4 5">19-m-6</strain>
    </source>
</reference>
<evidence type="ECO:0000256" key="3">
    <source>
        <dbReference type="SAM" id="SignalP"/>
    </source>
</evidence>
<evidence type="ECO:0000256" key="1">
    <source>
        <dbReference type="SAM" id="Coils"/>
    </source>
</evidence>
<dbReference type="STRING" id="1177154.Y5S_00607"/>
<dbReference type="InterPro" id="IPR021207">
    <property type="entry name" value="Integr_conj_element_PFL4705"/>
</dbReference>
<dbReference type="OrthoDB" id="7061550at2"/>
<evidence type="ECO:0000256" key="2">
    <source>
        <dbReference type="SAM" id="MobiDB-lite"/>
    </source>
</evidence>
<evidence type="ECO:0000313" key="5">
    <source>
        <dbReference type="Proteomes" id="UP000029444"/>
    </source>
</evidence>
<dbReference type="eggNOG" id="COG1842">
    <property type="taxonomic scope" value="Bacteria"/>
</dbReference>
<feature type="region of interest" description="Disordered" evidence="2">
    <location>
        <begin position="316"/>
        <end position="340"/>
    </location>
</feature>
<dbReference type="AlphaFoldDB" id="A0A095UUE7"/>